<protein>
    <recommendedName>
        <fullName evidence="11">Zinc metalloprotease</fullName>
        <ecNumber evidence="11">3.4.24.-</ecNumber>
    </recommendedName>
</protein>
<evidence type="ECO:0000256" key="1">
    <source>
        <dbReference type="ARBA" id="ARBA00001947"/>
    </source>
</evidence>
<dbReference type="CDD" id="cd23081">
    <property type="entry name" value="cpPDZ_EcRseP-like"/>
    <property type="match status" value="1"/>
</dbReference>
<evidence type="ECO:0000256" key="7">
    <source>
        <dbReference type="ARBA" id="ARBA00022833"/>
    </source>
</evidence>
<reference evidence="13 14" key="1">
    <citation type="submission" date="2015-12" db="EMBL/GenBank/DDBJ databases">
        <title>Draft genome sequence of Acidibacillus ferrooxidans ITV001, isolated from a chalcopyrite acid mine drainage site in Brazil.</title>
        <authorList>
            <person name="Dall'Agnol H."/>
            <person name="Nancucheo I."/>
            <person name="Johnson B."/>
            <person name="Oliveira R."/>
            <person name="Leite L."/>
            <person name="Pylro V."/>
            <person name="Nunes G.L."/>
            <person name="Tzotzos G."/>
            <person name="Fernandes G.R."/>
            <person name="Dutra J."/>
            <person name="Orellana S.C."/>
            <person name="Oliveira G."/>
        </authorList>
    </citation>
    <scope>NUCLEOTIDE SEQUENCE [LARGE SCALE GENOMIC DNA]</scope>
    <source>
        <strain evidence="14">ITV01</strain>
    </source>
</reference>
<dbReference type="PANTHER" id="PTHR42837">
    <property type="entry name" value="REGULATOR OF SIGMA-E PROTEASE RSEP"/>
    <property type="match status" value="1"/>
</dbReference>
<dbReference type="Gene3D" id="2.30.42.10">
    <property type="match status" value="1"/>
</dbReference>
<dbReference type="GO" id="GO:0016020">
    <property type="term" value="C:membrane"/>
    <property type="evidence" value="ECO:0007669"/>
    <property type="project" value="UniProtKB-SubCell"/>
</dbReference>
<feature type="transmembrane region" description="Helical" evidence="11">
    <location>
        <begin position="172"/>
        <end position="199"/>
    </location>
</feature>
<evidence type="ECO:0000256" key="10">
    <source>
        <dbReference type="ARBA" id="ARBA00023136"/>
    </source>
</evidence>
<feature type="transmembrane region" description="Helical" evidence="11">
    <location>
        <begin position="12"/>
        <end position="34"/>
    </location>
</feature>
<evidence type="ECO:0000313" key="14">
    <source>
        <dbReference type="Proteomes" id="UP000053557"/>
    </source>
</evidence>
<name>A0A124IVR0_9BACL</name>
<keyword evidence="5 11" id="KW-0812">Transmembrane</keyword>
<dbReference type="NCBIfam" id="TIGR00054">
    <property type="entry name" value="RIP metalloprotease RseP"/>
    <property type="match status" value="1"/>
</dbReference>
<dbReference type="EMBL" id="LPVJ01000060">
    <property type="protein sequence ID" value="KUO95041.1"/>
    <property type="molecule type" value="Genomic_DNA"/>
</dbReference>
<dbReference type="Pfam" id="PF02163">
    <property type="entry name" value="Peptidase_M50"/>
    <property type="match status" value="1"/>
</dbReference>
<dbReference type="InterPro" id="IPR008915">
    <property type="entry name" value="Peptidase_M50"/>
</dbReference>
<sequence length="422" mass="45564">MISWLLDGGVRTILSVVIVFLILVTIHEFGHFIVAKKAGVLVPKFAIGFGPPIFKFGRGETEYSIRLLPLGGFVQLAGEMPQDALFKTGEEIAILSDSSGAVTLIGEPIDVRGEHAMKGTLVAIDTTKTFTVTLQTGDGVHTYPFALRAWIANGKDRIPMAPPNRQMMQKPLFARMLIVFAGPLMNVFLTIVLLSIVAMSVGTLSSPPQIASVEANSPASRAGIVAGDTIVSVGNAATQNWSQLVLAIETHPNKPIPMTVSHNGRDQNLTVTPEKRSDGMGFIGITPAVTHGLIPSIESGFQQTVAYTQMIYQALGHLFTSRTAFVKDVGGPVKIVQVIGQQAQLGILNLVNLTAVLSLNLAIFNLLPIPALDGSRILFMIVEWIRGRPVDPRKEYAVHAIGFAILILFTVFRTYLDVTQLH</sequence>
<proteinExistence type="inferred from homology"/>
<comment type="similarity">
    <text evidence="3 11">Belongs to the peptidase M50B family.</text>
</comment>
<keyword evidence="10 11" id="KW-0472">Membrane</keyword>
<comment type="caution">
    <text evidence="13">The sequence shown here is derived from an EMBL/GenBank/DDBJ whole genome shotgun (WGS) entry which is preliminary data.</text>
</comment>
<keyword evidence="14" id="KW-1185">Reference proteome</keyword>
<dbReference type="OrthoDB" id="9782003at2"/>
<dbReference type="InterPro" id="IPR001478">
    <property type="entry name" value="PDZ"/>
</dbReference>
<dbReference type="SUPFAM" id="SSF50156">
    <property type="entry name" value="PDZ domain-like"/>
    <property type="match status" value="1"/>
</dbReference>
<dbReference type="Pfam" id="PF17820">
    <property type="entry name" value="PDZ_6"/>
    <property type="match status" value="1"/>
</dbReference>
<organism evidence="13 14">
    <name type="scientific">Ferroacidibacillus organovorans</name>
    <dbReference type="NCBI Taxonomy" id="1765683"/>
    <lineage>
        <taxon>Bacteria</taxon>
        <taxon>Bacillati</taxon>
        <taxon>Bacillota</taxon>
        <taxon>Bacilli</taxon>
        <taxon>Bacillales</taxon>
        <taxon>Alicyclobacillaceae</taxon>
        <taxon>Ferroacidibacillus</taxon>
    </lineage>
</organism>
<dbReference type="SMART" id="SM00228">
    <property type="entry name" value="PDZ"/>
    <property type="match status" value="1"/>
</dbReference>
<evidence type="ECO:0000256" key="5">
    <source>
        <dbReference type="ARBA" id="ARBA00022692"/>
    </source>
</evidence>
<keyword evidence="7 11" id="KW-0862">Zinc</keyword>
<dbReference type="InterPro" id="IPR004387">
    <property type="entry name" value="Pept_M50_Zn"/>
</dbReference>
<feature type="transmembrane region" description="Helical" evidence="11">
    <location>
        <begin position="396"/>
        <end position="416"/>
    </location>
</feature>
<accession>A0A124IVR0</accession>
<evidence type="ECO:0000256" key="3">
    <source>
        <dbReference type="ARBA" id="ARBA00007931"/>
    </source>
</evidence>
<dbReference type="InterPro" id="IPR041489">
    <property type="entry name" value="PDZ_6"/>
</dbReference>
<dbReference type="Proteomes" id="UP000053557">
    <property type="component" value="Unassembled WGS sequence"/>
</dbReference>
<dbReference type="InterPro" id="IPR036034">
    <property type="entry name" value="PDZ_sf"/>
</dbReference>
<dbReference type="CDD" id="cd06163">
    <property type="entry name" value="S2P-M50_PDZ_RseP-like"/>
    <property type="match status" value="1"/>
</dbReference>
<dbReference type="PANTHER" id="PTHR42837:SF2">
    <property type="entry name" value="MEMBRANE METALLOPROTEASE ARASP2, CHLOROPLASTIC-RELATED"/>
    <property type="match status" value="1"/>
</dbReference>
<feature type="transmembrane region" description="Helical" evidence="11">
    <location>
        <begin position="345"/>
        <end position="367"/>
    </location>
</feature>
<keyword evidence="4" id="KW-0645">Protease</keyword>
<evidence type="ECO:0000256" key="9">
    <source>
        <dbReference type="ARBA" id="ARBA00023049"/>
    </source>
</evidence>
<evidence type="ECO:0000259" key="12">
    <source>
        <dbReference type="SMART" id="SM00228"/>
    </source>
</evidence>
<keyword evidence="6 11" id="KW-0378">Hydrolase</keyword>
<dbReference type="RefSeq" id="WP_067718453.1">
    <property type="nucleotide sequence ID" value="NZ_LPVJ01000060.1"/>
</dbReference>
<feature type="domain" description="PDZ" evidence="12">
    <location>
        <begin position="190"/>
        <end position="264"/>
    </location>
</feature>
<keyword evidence="9 11" id="KW-0482">Metalloprotease</keyword>
<comment type="subcellular location">
    <subcellularLocation>
        <location evidence="2">Membrane</location>
        <topology evidence="2">Multi-pass membrane protein</topology>
    </subcellularLocation>
</comment>
<keyword evidence="11" id="KW-0479">Metal-binding</keyword>
<dbReference type="GO" id="GO:0006508">
    <property type="term" value="P:proteolysis"/>
    <property type="evidence" value="ECO:0007669"/>
    <property type="project" value="UniProtKB-KW"/>
</dbReference>
<keyword evidence="8 11" id="KW-1133">Transmembrane helix</keyword>
<evidence type="ECO:0000256" key="2">
    <source>
        <dbReference type="ARBA" id="ARBA00004141"/>
    </source>
</evidence>
<gene>
    <name evidence="13" type="ORF">ATW55_11215</name>
</gene>
<dbReference type="GO" id="GO:0046872">
    <property type="term" value="F:metal ion binding"/>
    <property type="evidence" value="ECO:0007669"/>
    <property type="project" value="UniProtKB-KW"/>
</dbReference>
<evidence type="ECO:0000256" key="8">
    <source>
        <dbReference type="ARBA" id="ARBA00022989"/>
    </source>
</evidence>
<evidence type="ECO:0000256" key="4">
    <source>
        <dbReference type="ARBA" id="ARBA00022670"/>
    </source>
</evidence>
<dbReference type="AlphaFoldDB" id="A0A124IVR0"/>
<dbReference type="GO" id="GO:0004222">
    <property type="term" value="F:metalloendopeptidase activity"/>
    <property type="evidence" value="ECO:0007669"/>
    <property type="project" value="InterPro"/>
</dbReference>
<evidence type="ECO:0000256" key="11">
    <source>
        <dbReference type="RuleBase" id="RU362031"/>
    </source>
</evidence>
<evidence type="ECO:0000313" key="13">
    <source>
        <dbReference type="EMBL" id="KUO95041.1"/>
    </source>
</evidence>
<dbReference type="EC" id="3.4.24.-" evidence="11"/>
<comment type="cofactor">
    <cofactor evidence="1 11">
        <name>Zn(2+)</name>
        <dbReference type="ChEBI" id="CHEBI:29105"/>
    </cofactor>
</comment>
<evidence type="ECO:0000256" key="6">
    <source>
        <dbReference type="ARBA" id="ARBA00022801"/>
    </source>
</evidence>